<dbReference type="InterPro" id="IPR036291">
    <property type="entry name" value="NAD(P)-bd_dom_sf"/>
</dbReference>
<dbReference type="InterPro" id="IPR011032">
    <property type="entry name" value="GroES-like_sf"/>
</dbReference>
<reference evidence="9" key="1">
    <citation type="journal article" date="2019" name="Int. J. Syst. Evol. Microbiol.">
        <title>The Global Catalogue of Microorganisms (GCM) 10K type strain sequencing project: providing services to taxonomists for standard genome sequencing and annotation.</title>
        <authorList>
            <consortium name="The Broad Institute Genomics Platform"/>
            <consortium name="The Broad Institute Genome Sequencing Center for Infectious Disease"/>
            <person name="Wu L."/>
            <person name="Ma J."/>
        </authorList>
    </citation>
    <scope>NUCLEOTIDE SEQUENCE [LARGE SCALE GENOMIC DNA]</scope>
    <source>
        <strain evidence="9">JCM 17458</strain>
    </source>
</reference>
<name>A0ABP8EFN8_9MICO</name>
<sequence>MVKMAVLEEVGAPLSILDLELPEVGPNDVRVRVAAAGVCHSDLSFINGTVVSELPVVLGHEASGRIAEAGEYVTGLKVGDPVVLNWAPPCRECWFCANGEPWLCSTVERVGTSAPYTKTADGRTVHQALGVGAFAEEVVLPAHAVVPIPDGMDPSHAALLGCAVLTGVGAAVNTAQVKADETVLVVGLGGIGLSAIAGARLAGASKIIAADVSDAKRGFAMAMGATDFVISTGSLPKEVRALTDGRGADHAFECVGLSTTMKTAWKATRRGGACTVVGVGRKDDELSLSAMEIFHFNRTLRSSVFGSSDPERDIPAMVDRIVAGQLDLEPMISHRLGLDELADGFARMGRSEGARSVIVMDT</sequence>
<dbReference type="InterPro" id="IPR013154">
    <property type="entry name" value="ADH-like_N"/>
</dbReference>
<evidence type="ECO:0000256" key="3">
    <source>
        <dbReference type="ARBA" id="ARBA00022833"/>
    </source>
</evidence>
<evidence type="ECO:0000256" key="6">
    <source>
        <dbReference type="RuleBase" id="RU361277"/>
    </source>
</evidence>
<dbReference type="PANTHER" id="PTHR43880:SF12">
    <property type="entry name" value="ALCOHOL DEHYDROGENASE CLASS-3"/>
    <property type="match status" value="1"/>
</dbReference>
<dbReference type="CDD" id="cd08279">
    <property type="entry name" value="Zn_ADH_class_III"/>
    <property type="match status" value="1"/>
</dbReference>
<accession>A0ABP8EFN8</accession>
<dbReference type="Pfam" id="PF08240">
    <property type="entry name" value="ADH_N"/>
    <property type="match status" value="1"/>
</dbReference>
<dbReference type="InterPro" id="IPR002328">
    <property type="entry name" value="ADH_Zn_CS"/>
</dbReference>
<evidence type="ECO:0000256" key="5">
    <source>
        <dbReference type="ARBA" id="ARBA00023027"/>
    </source>
</evidence>
<keyword evidence="9" id="KW-1185">Reference proteome</keyword>
<dbReference type="InterPro" id="IPR013149">
    <property type="entry name" value="ADH-like_C"/>
</dbReference>
<feature type="domain" description="Enoyl reductase (ER)" evidence="7">
    <location>
        <begin position="11"/>
        <end position="360"/>
    </location>
</feature>
<evidence type="ECO:0000256" key="1">
    <source>
        <dbReference type="ARBA" id="ARBA00008072"/>
    </source>
</evidence>
<dbReference type="Pfam" id="PF00107">
    <property type="entry name" value="ADH_zinc_N"/>
    <property type="match status" value="1"/>
</dbReference>
<proteinExistence type="inferred from homology"/>
<dbReference type="PROSITE" id="PS00059">
    <property type="entry name" value="ADH_ZINC"/>
    <property type="match status" value="1"/>
</dbReference>
<dbReference type="EMBL" id="BAABAZ010000003">
    <property type="protein sequence ID" value="GAA4282772.1"/>
    <property type="molecule type" value="Genomic_DNA"/>
</dbReference>
<organism evidence="8 9">
    <name type="scientific">Brevibacterium daeguense</name>
    <dbReference type="NCBI Taxonomy" id="909936"/>
    <lineage>
        <taxon>Bacteria</taxon>
        <taxon>Bacillati</taxon>
        <taxon>Actinomycetota</taxon>
        <taxon>Actinomycetes</taxon>
        <taxon>Micrococcales</taxon>
        <taxon>Brevibacteriaceae</taxon>
        <taxon>Brevibacterium</taxon>
    </lineage>
</organism>
<keyword evidence="3 6" id="KW-0862">Zinc</keyword>
<evidence type="ECO:0000313" key="8">
    <source>
        <dbReference type="EMBL" id="GAA4282772.1"/>
    </source>
</evidence>
<dbReference type="SUPFAM" id="SSF51735">
    <property type="entry name" value="NAD(P)-binding Rossmann-fold domains"/>
    <property type="match status" value="1"/>
</dbReference>
<evidence type="ECO:0000256" key="4">
    <source>
        <dbReference type="ARBA" id="ARBA00023002"/>
    </source>
</evidence>
<keyword evidence="2 6" id="KW-0479">Metal-binding</keyword>
<dbReference type="InterPro" id="IPR020843">
    <property type="entry name" value="ER"/>
</dbReference>
<comment type="caution">
    <text evidence="8">The sequence shown here is derived from an EMBL/GenBank/DDBJ whole genome shotgun (WGS) entry which is preliminary data.</text>
</comment>
<dbReference type="Gene3D" id="3.40.50.720">
    <property type="entry name" value="NAD(P)-binding Rossmann-like Domain"/>
    <property type="match status" value="1"/>
</dbReference>
<comment type="cofactor">
    <cofactor evidence="6">
        <name>Zn(2+)</name>
        <dbReference type="ChEBI" id="CHEBI:29105"/>
    </cofactor>
</comment>
<dbReference type="RefSeq" id="WP_236865334.1">
    <property type="nucleotide sequence ID" value="NZ_BAABAZ010000003.1"/>
</dbReference>
<protein>
    <submittedName>
        <fullName evidence="8">Zn-dependent alcohol dehydrogenase</fullName>
    </submittedName>
</protein>
<evidence type="ECO:0000259" key="7">
    <source>
        <dbReference type="SMART" id="SM00829"/>
    </source>
</evidence>
<keyword evidence="4" id="KW-0560">Oxidoreductase</keyword>
<dbReference type="Proteomes" id="UP001501586">
    <property type="component" value="Unassembled WGS sequence"/>
</dbReference>
<dbReference type="PANTHER" id="PTHR43880">
    <property type="entry name" value="ALCOHOL DEHYDROGENASE"/>
    <property type="match status" value="1"/>
</dbReference>
<gene>
    <name evidence="8" type="ORF">GCM10022261_03030</name>
</gene>
<evidence type="ECO:0000256" key="2">
    <source>
        <dbReference type="ARBA" id="ARBA00022723"/>
    </source>
</evidence>
<dbReference type="SUPFAM" id="SSF50129">
    <property type="entry name" value="GroES-like"/>
    <property type="match status" value="2"/>
</dbReference>
<evidence type="ECO:0000313" key="9">
    <source>
        <dbReference type="Proteomes" id="UP001501586"/>
    </source>
</evidence>
<comment type="similarity">
    <text evidence="1 6">Belongs to the zinc-containing alcohol dehydrogenase family.</text>
</comment>
<dbReference type="Gene3D" id="3.90.180.10">
    <property type="entry name" value="Medium-chain alcohol dehydrogenases, catalytic domain"/>
    <property type="match status" value="1"/>
</dbReference>
<dbReference type="SMART" id="SM00829">
    <property type="entry name" value="PKS_ER"/>
    <property type="match status" value="1"/>
</dbReference>
<keyword evidence="5" id="KW-0520">NAD</keyword>